<dbReference type="KEGG" id="pfus:ADJ77_11020"/>
<gene>
    <name evidence="1" type="ORF">ADJ77_11020</name>
    <name evidence="2" type="ORF">J5A51_01275</name>
</gene>
<organism evidence="1 3">
    <name type="scientific">Prevotella fusca JCM 17724</name>
    <dbReference type="NCBI Taxonomy" id="1236517"/>
    <lineage>
        <taxon>Bacteria</taxon>
        <taxon>Pseudomonadati</taxon>
        <taxon>Bacteroidota</taxon>
        <taxon>Bacteroidia</taxon>
        <taxon>Bacteroidales</taxon>
        <taxon>Prevotellaceae</taxon>
        <taxon>Prevotella</taxon>
    </lineage>
</organism>
<accession>A0A0K1NN33</accession>
<keyword evidence="4" id="KW-1185">Reference proteome</keyword>
<dbReference type="AlphaFoldDB" id="A0A0K1NN33"/>
<dbReference type="Proteomes" id="UP000682005">
    <property type="component" value="Chromosome 2"/>
</dbReference>
<proteinExistence type="predicted"/>
<evidence type="ECO:0000313" key="4">
    <source>
        <dbReference type="Proteomes" id="UP000682005"/>
    </source>
</evidence>
<reference evidence="1 3" key="1">
    <citation type="submission" date="2015-07" db="EMBL/GenBank/DDBJ databases">
        <authorList>
            <person name="Noorani M."/>
        </authorList>
    </citation>
    <scope>NUCLEOTIDE SEQUENCE [LARGE SCALE GENOMIC DNA]</scope>
    <source>
        <strain evidence="1 3">W1435</strain>
    </source>
</reference>
<dbReference type="EMBL" id="CP072369">
    <property type="protein sequence ID" value="QUB85926.1"/>
    <property type="molecule type" value="Genomic_DNA"/>
</dbReference>
<dbReference type="RefSeq" id="WP_050696413.1">
    <property type="nucleotide sequence ID" value="NZ_BAKO01000037.1"/>
</dbReference>
<name>A0A0K1NN33_9BACT</name>
<dbReference type="OrthoDB" id="1082011at2"/>
<evidence type="ECO:0000313" key="3">
    <source>
        <dbReference type="Proteomes" id="UP000060345"/>
    </source>
</evidence>
<protein>
    <submittedName>
        <fullName evidence="1">Uncharacterized protein</fullName>
    </submittedName>
</protein>
<dbReference type="Proteomes" id="UP000060345">
    <property type="component" value="Chromosome 2"/>
</dbReference>
<sequence length="192" mass="21418">MARLSNNTNIPTAVSNLRLCSALRNCGRIGVQRAMVISIDEKLYVYDDATLGYSDWTNIVPPNISETFCADNPNKTEIVLLPLDNRIITGPKVKQGGVCDCALLTVNELSLIEFKTNAKTESDKTLEQRCREALSQILNTINGIIKPKCNQQRIDIERKVDIDAYIVFDNELNVTGIKGHIPSNCYGRFRGK</sequence>
<evidence type="ECO:0000313" key="1">
    <source>
        <dbReference type="EMBL" id="AKU70303.1"/>
    </source>
</evidence>
<reference evidence="2 4" key="2">
    <citation type="submission" date="2021-03" db="EMBL/GenBank/DDBJ databases">
        <title>Human Oral Microbial Genomes.</title>
        <authorList>
            <person name="Johnston C.D."/>
            <person name="Chen T."/>
            <person name="Dewhirst F.E."/>
        </authorList>
    </citation>
    <scope>NUCLEOTIDE SEQUENCE [LARGE SCALE GENOMIC DNA]</scope>
    <source>
        <strain evidence="2 4">W1435</strain>
    </source>
</reference>
<dbReference type="EMBL" id="CP012075">
    <property type="protein sequence ID" value="AKU70303.1"/>
    <property type="molecule type" value="Genomic_DNA"/>
</dbReference>
<evidence type="ECO:0000313" key="2">
    <source>
        <dbReference type="EMBL" id="QUB85926.1"/>
    </source>
</evidence>